<dbReference type="SUPFAM" id="SSF52047">
    <property type="entry name" value="RNI-like"/>
    <property type="match status" value="1"/>
</dbReference>
<dbReference type="InterPro" id="IPR032675">
    <property type="entry name" value="LRR_dom_sf"/>
</dbReference>
<proteinExistence type="predicted"/>
<protein>
    <submittedName>
        <fullName evidence="1">Uncharacterized protein</fullName>
    </submittedName>
</protein>
<comment type="caution">
    <text evidence="1">The sequence shown here is derived from an EMBL/GenBank/DDBJ whole genome shotgun (WGS) entry which is preliminary data.</text>
</comment>
<feature type="non-terminal residue" evidence="1">
    <location>
        <position position="57"/>
    </location>
</feature>
<evidence type="ECO:0000313" key="2">
    <source>
        <dbReference type="Proteomes" id="UP001529510"/>
    </source>
</evidence>
<dbReference type="AlphaFoldDB" id="A0ABD0NFW0"/>
<dbReference type="Gene3D" id="3.80.10.10">
    <property type="entry name" value="Ribonuclease Inhibitor"/>
    <property type="match status" value="1"/>
</dbReference>
<dbReference type="EMBL" id="JAMKFB020000022">
    <property type="protein sequence ID" value="KAL0160913.1"/>
    <property type="molecule type" value="Genomic_DNA"/>
</dbReference>
<feature type="non-terminal residue" evidence="1">
    <location>
        <position position="1"/>
    </location>
</feature>
<organism evidence="1 2">
    <name type="scientific">Cirrhinus mrigala</name>
    <name type="common">Mrigala</name>
    <dbReference type="NCBI Taxonomy" id="683832"/>
    <lineage>
        <taxon>Eukaryota</taxon>
        <taxon>Metazoa</taxon>
        <taxon>Chordata</taxon>
        <taxon>Craniata</taxon>
        <taxon>Vertebrata</taxon>
        <taxon>Euteleostomi</taxon>
        <taxon>Actinopterygii</taxon>
        <taxon>Neopterygii</taxon>
        <taxon>Teleostei</taxon>
        <taxon>Ostariophysi</taxon>
        <taxon>Cypriniformes</taxon>
        <taxon>Cyprinidae</taxon>
        <taxon>Labeoninae</taxon>
        <taxon>Labeonini</taxon>
        <taxon>Cirrhinus</taxon>
    </lineage>
</organism>
<reference evidence="1 2" key="1">
    <citation type="submission" date="2024-05" db="EMBL/GenBank/DDBJ databases">
        <title>Genome sequencing and assembly of Indian major carp, Cirrhinus mrigala (Hamilton, 1822).</title>
        <authorList>
            <person name="Mohindra V."/>
            <person name="Chowdhury L.M."/>
            <person name="Lal K."/>
            <person name="Jena J.K."/>
        </authorList>
    </citation>
    <scope>NUCLEOTIDE SEQUENCE [LARGE SCALE GENOMIC DNA]</scope>
    <source>
        <strain evidence="1">CM1030</strain>
        <tissue evidence="1">Blood</tissue>
    </source>
</reference>
<accession>A0ABD0NFW0</accession>
<sequence>FFKNPAADEACKYLTKVLGTNPLLLKELDLSRVEIEKLDWEKLSALLLDSHCKVKKL</sequence>
<name>A0ABD0NFW0_CIRMR</name>
<dbReference type="Proteomes" id="UP001529510">
    <property type="component" value="Unassembled WGS sequence"/>
</dbReference>
<evidence type="ECO:0000313" key="1">
    <source>
        <dbReference type="EMBL" id="KAL0160913.1"/>
    </source>
</evidence>
<keyword evidence="2" id="KW-1185">Reference proteome</keyword>
<gene>
    <name evidence="1" type="ORF">M9458_044638</name>
</gene>